<dbReference type="NCBIfam" id="TIGR03696">
    <property type="entry name" value="Rhs_assc_core"/>
    <property type="match status" value="1"/>
</dbReference>
<protein>
    <recommendedName>
        <fullName evidence="3">RHS repeat-associated core domain-containing protein</fullName>
    </recommendedName>
</protein>
<reference evidence="1 2" key="1">
    <citation type="submission" date="2020-03" db="EMBL/GenBank/DDBJ databases">
        <title>Draft genome sequence of environmentally isolated violet-colored cultures.</title>
        <authorList>
            <person name="Wilson H.S."/>
        </authorList>
    </citation>
    <scope>NUCLEOTIDE SEQUENCE [LARGE SCALE GENOMIC DNA]</scope>
    <source>
        <strain evidence="1 2">HSC-16F04</strain>
    </source>
</reference>
<dbReference type="PANTHER" id="PTHR32305">
    <property type="match status" value="1"/>
</dbReference>
<dbReference type="EMBL" id="JAAOLX010000023">
    <property type="protein sequence ID" value="NHQ88708.1"/>
    <property type="molecule type" value="Genomic_DNA"/>
</dbReference>
<gene>
    <name evidence="1" type="ORF">HA050_21660</name>
</gene>
<dbReference type="Gene3D" id="2.180.10.10">
    <property type="entry name" value="RHS repeat-associated core"/>
    <property type="match status" value="1"/>
</dbReference>
<organism evidence="1 2">
    <name type="scientific">Iodobacter violaceini</name>
    <dbReference type="NCBI Taxonomy" id="3044271"/>
    <lineage>
        <taxon>Bacteria</taxon>
        <taxon>Pseudomonadati</taxon>
        <taxon>Pseudomonadota</taxon>
        <taxon>Betaproteobacteria</taxon>
        <taxon>Neisseriales</taxon>
        <taxon>Chitinibacteraceae</taxon>
        <taxon>Iodobacter</taxon>
    </lineage>
</organism>
<proteinExistence type="predicted"/>
<dbReference type="InterPro" id="IPR050708">
    <property type="entry name" value="T6SS_VgrG/RHS"/>
</dbReference>
<name>A0ABX0L1I1_9NEIS</name>
<comment type="caution">
    <text evidence="1">The sequence shown here is derived from an EMBL/GenBank/DDBJ whole genome shotgun (WGS) entry which is preliminary data.</text>
</comment>
<evidence type="ECO:0000313" key="1">
    <source>
        <dbReference type="EMBL" id="NHQ88708.1"/>
    </source>
</evidence>
<dbReference type="Proteomes" id="UP000712570">
    <property type="component" value="Unassembled WGS sequence"/>
</dbReference>
<sequence>MCINDTQGHLLGEYQADGKPVQETIWLGDTPVAVLSTTGASTNISYIWADHLGTPRQITDPASKQILWRWDGEPFGNSLADEDPSKTGKKFSYNQRFPGQYFDKETGKHYNYFRDYDPATGRYIESDPIGLAGGINTCGYVGGNPIGRIDPMGLATLALTGGAALLLSVEGKAV</sequence>
<dbReference type="RefSeq" id="WP_166830573.1">
    <property type="nucleotide sequence ID" value="NZ_JAAOLX010000023.1"/>
</dbReference>
<dbReference type="InterPro" id="IPR022385">
    <property type="entry name" value="Rhs_assc_core"/>
</dbReference>
<accession>A0ABX0L1I1</accession>
<evidence type="ECO:0000313" key="2">
    <source>
        <dbReference type="Proteomes" id="UP000712570"/>
    </source>
</evidence>
<dbReference type="PANTHER" id="PTHR32305:SF15">
    <property type="entry name" value="PROTEIN RHSA-RELATED"/>
    <property type="match status" value="1"/>
</dbReference>
<keyword evidence="2" id="KW-1185">Reference proteome</keyword>
<evidence type="ECO:0008006" key="3">
    <source>
        <dbReference type="Google" id="ProtNLM"/>
    </source>
</evidence>